<dbReference type="EMBL" id="UINC01138806">
    <property type="protein sequence ID" value="SVD24976.1"/>
    <property type="molecule type" value="Genomic_DNA"/>
</dbReference>
<organism evidence="1">
    <name type="scientific">marine metagenome</name>
    <dbReference type="NCBI Taxonomy" id="408172"/>
    <lineage>
        <taxon>unclassified sequences</taxon>
        <taxon>metagenomes</taxon>
        <taxon>ecological metagenomes</taxon>
    </lineage>
</organism>
<reference evidence="1" key="1">
    <citation type="submission" date="2018-05" db="EMBL/GenBank/DDBJ databases">
        <authorList>
            <person name="Lanie J.A."/>
            <person name="Ng W.-L."/>
            <person name="Kazmierczak K.M."/>
            <person name="Andrzejewski T.M."/>
            <person name="Davidsen T.M."/>
            <person name="Wayne K.J."/>
            <person name="Tettelin H."/>
            <person name="Glass J.I."/>
            <person name="Rusch D."/>
            <person name="Podicherti R."/>
            <person name="Tsui H.-C.T."/>
            <person name="Winkler M.E."/>
        </authorList>
    </citation>
    <scope>NUCLEOTIDE SEQUENCE</scope>
</reference>
<dbReference type="AlphaFoldDB" id="A0A382TSC8"/>
<accession>A0A382TSC8</accession>
<sequence>MLSEFEVYQFAMVCLEPLLTGGTPCKCS</sequence>
<gene>
    <name evidence="1" type="ORF">METZ01_LOCUS377830</name>
</gene>
<name>A0A382TSC8_9ZZZZ</name>
<feature type="non-terminal residue" evidence="1">
    <location>
        <position position="28"/>
    </location>
</feature>
<evidence type="ECO:0000313" key="1">
    <source>
        <dbReference type="EMBL" id="SVD24976.1"/>
    </source>
</evidence>
<protein>
    <submittedName>
        <fullName evidence="1">Uncharacterized protein</fullName>
    </submittedName>
</protein>
<proteinExistence type="predicted"/>